<evidence type="ECO:0000313" key="2">
    <source>
        <dbReference type="Proteomes" id="UP001055219"/>
    </source>
</evidence>
<dbReference type="Proteomes" id="UP001055219">
    <property type="component" value="Unassembled WGS sequence"/>
</dbReference>
<dbReference type="AlphaFoldDB" id="A0A9P9XZJ2"/>
<protein>
    <submittedName>
        <fullName evidence="1">Uncharacterized protein</fullName>
    </submittedName>
</protein>
<dbReference type="RefSeq" id="XP_051361421.1">
    <property type="nucleotide sequence ID" value="XM_051507466.1"/>
</dbReference>
<organism evidence="1 2">
    <name type="scientific">Emericellopsis cladophorae</name>
    <dbReference type="NCBI Taxonomy" id="2686198"/>
    <lineage>
        <taxon>Eukaryota</taxon>
        <taxon>Fungi</taxon>
        <taxon>Dikarya</taxon>
        <taxon>Ascomycota</taxon>
        <taxon>Pezizomycotina</taxon>
        <taxon>Sordariomycetes</taxon>
        <taxon>Hypocreomycetidae</taxon>
        <taxon>Hypocreales</taxon>
        <taxon>Bionectriaceae</taxon>
        <taxon>Emericellopsis</taxon>
    </lineage>
</organism>
<keyword evidence="2" id="KW-1185">Reference proteome</keyword>
<accession>A0A9P9XZJ2</accession>
<dbReference type="EMBL" id="JAGIXG020000031">
    <property type="protein sequence ID" value="KAI6780565.1"/>
    <property type="molecule type" value="Genomic_DNA"/>
</dbReference>
<evidence type="ECO:0000313" key="1">
    <source>
        <dbReference type="EMBL" id="KAI6780565.1"/>
    </source>
</evidence>
<name>A0A9P9XZJ2_9HYPO</name>
<proteinExistence type="predicted"/>
<gene>
    <name evidence="1" type="ORF">J7T54_000205</name>
</gene>
<reference evidence="1" key="2">
    <citation type="submission" date="2022-07" db="EMBL/GenBank/DDBJ databases">
        <authorList>
            <person name="Goncalves M.F.M."/>
            <person name="Hilario S."/>
            <person name="Van De Peer Y."/>
            <person name="Esteves A.C."/>
            <person name="Alves A."/>
        </authorList>
    </citation>
    <scope>NUCLEOTIDE SEQUENCE</scope>
    <source>
        <strain evidence="1">MUM 19.33</strain>
    </source>
</reference>
<comment type="caution">
    <text evidence="1">The sequence shown here is derived from an EMBL/GenBank/DDBJ whole genome shotgun (WGS) entry which is preliminary data.</text>
</comment>
<dbReference type="GeneID" id="75826726"/>
<sequence>MPTDASGSSPPGRRHSLLARIPQMTLGALPKWKSTKFPPDVLAEWKAMREGRKTPYGILALTQTTVDVALDFEESWSIIDVTTKFDEEHRAYYKSYWQDWETLDDMITRVIDDCRTYLASTWDCEVEQKKDELEIMWTRLKVQYETLQPTFDMFRKKGML</sequence>
<reference evidence="1" key="1">
    <citation type="journal article" date="2021" name="J Fungi (Basel)">
        <title>Genomic and Metabolomic Analyses of the Marine Fungus Emericellopsis cladophorae: Insights into Saltwater Adaptability Mechanisms and Its Biosynthetic Potential.</title>
        <authorList>
            <person name="Goncalves M.F.M."/>
            <person name="Hilario S."/>
            <person name="Van de Peer Y."/>
            <person name="Esteves A.C."/>
            <person name="Alves A."/>
        </authorList>
    </citation>
    <scope>NUCLEOTIDE SEQUENCE</scope>
    <source>
        <strain evidence="1">MUM 19.33</strain>
    </source>
</reference>